<dbReference type="PRINTS" id="PR00300">
    <property type="entry name" value="CLPPROTEASEA"/>
</dbReference>
<dbReference type="Pfam" id="PF10431">
    <property type="entry name" value="ClpB_D2-small"/>
    <property type="match status" value="1"/>
</dbReference>
<feature type="compositionally biased region" description="Basic and acidic residues" evidence="8">
    <location>
        <begin position="167"/>
        <end position="182"/>
    </location>
</feature>
<dbReference type="InterPro" id="IPR003593">
    <property type="entry name" value="AAA+_ATPase"/>
</dbReference>
<evidence type="ECO:0000259" key="10">
    <source>
        <dbReference type="SMART" id="SM01086"/>
    </source>
</evidence>
<dbReference type="SMART" id="SM00382">
    <property type="entry name" value="AAA"/>
    <property type="match status" value="2"/>
</dbReference>
<dbReference type="PANTHER" id="PTHR11638:SF184">
    <property type="entry name" value="ATPASE WITH CHAPERONE ACTIVITY"/>
    <property type="match status" value="1"/>
</dbReference>
<name>A0A7Y0HF94_9PROT</name>
<dbReference type="SMART" id="SM01086">
    <property type="entry name" value="ClpB_D2-small"/>
    <property type="match status" value="1"/>
</dbReference>
<dbReference type="InterPro" id="IPR001270">
    <property type="entry name" value="ClpA/B"/>
</dbReference>
<dbReference type="NCBIfam" id="TIGR03345">
    <property type="entry name" value="VI_ClpV1"/>
    <property type="match status" value="1"/>
</dbReference>
<dbReference type="InterPro" id="IPR003959">
    <property type="entry name" value="ATPase_AAA_core"/>
</dbReference>
<keyword evidence="3 6" id="KW-0547">Nucleotide-binding</keyword>
<dbReference type="InterPro" id="IPR017729">
    <property type="entry name" value="ATPase_T6SS_ClpV1"/>
</dbReference>
<dbReference type="Gene3D" id="1.10.8.60">
    <property type="match status" value="1"/>
</dbReference>
<dbReference type="InterPro" id="IPR027417">
    <property type="entry name" value="P-loop_NTPase"/>
</dbReference>
<dbReference type="CDD" id="cd00009">
    <property type="entry name" value="AAA"/>
    <property type="match status" value="1"/>
</dbReference>
<comment type="similarity">
    <text evidence="1 6">Belongs to the ClpA/ClpB family.</text>
</comment>
<dbReference type="SUPFAM" id="SSF81923">
    <property type="entry name" value="Double Clp-N motif"/>
    <property type="match status" value="1"/>
</dbReference>
<comment type="caution">
    <text evidence="11">The sequence shown here is derived from an EMBL/GenBank/DDBJ whole genome shotgun (WGS) entry which is preliminary data.</text>
</comment>
<feature type="domain" description="AAA+ ATPase" evidence="9">
    <location>
        <begin position="620"/>
        <end position="770"/>
    </location>
</feature>
<dbReference type="InterPro" id="IPR019489">
    <property type="entry name" value="Clp_ATPase_C"/>
</dbReference>
<protein>
    <submittedName>
        <fullName evidence="11">Type VI secretion system ATPase TssH</fullName>
    </submittedName>
</protein>
<feature type="coiled-coil region" evidence="7">
    <location>
        <begin position="454"/>
        <end position="505"/>
    </location>
</feature>
<evidence type="ECO:0000256" key="8">
    <source>
        <dbReference type="SAM" id="MobiDB-lite"/>
    </source>
</evidence>
<dbReference type="GO" id="GO:0005737">
    <property type="term" value="C:cytoplasm"/>
    <property type="evidence" value="ECO:0007669"/>
    <property type="project" value="TreeGrafter"/>
</dbReference>
<dbReference type="PROSITE" id="PS00870">
    <property type="entry name" value="CLPAB_1"/>
    <property type="match status" value="1"/>
</dbReference>
<keyword evidence="4 6" id="KW-0067">ATP-binding</keyword>
<evidence type="ECO:0000259" key="9">
    <source>
        <dbReference type="SMART" id="SM00382"/>
    </source>
</evidence>
<dbReference type="Gene3D" id="3.40.50.300">
    <property type="entry name" value="P-loop containing nucleotide triphosphate hydrolases"/>
    <property type="match status" value="3"/>
</dbReference>
<dbReference type="RefSeq" id="WP_169624638.1">
    <property type="nucleotide sequence ID" value="NZ_JABBNT010000002.1"/>
</dbReference>
<dbReference type="FunFam" id="3.40.50.300:FF:000025">
    <property type="entry name" value="ATP-dependent Clp protease subunit"/>
    <property type="match status" value="1"/>
</dbReference>
<proteinExistence type="inferred from homology"/>
<dbReference type="EMBL" id="JABBNT010000002">
    <property type="protein sequence ID" value="NMM44348.1"/>
    <property type="molecule type" value="Genomic_DNA"/>
</dbReference>
<keyword evidence="2" id="KW-0677">Repeat</keyword>
<dbReference type="Pfam" id="PF17871">
    <property type="entry name" value="AAA_lid_9"/>
    <property type="match status" value="1"/>
</dbReference>
<evidence type="ECO:0000313" key="11">
    <source>
        <dbReference type="EMBL" id="NMM44348.1"/>
    </source>
</evidence>
<keyword evidence="5 6" id="KW-0143">Chaperone</keyword>
<evidence type="ECO:0000313" key="12">
    <source>
        <dbReference type="Proteomes" id="UP000539372"/>
    </source>
</evidence>
<evidence type="ECO:0000256" key="7">
    <source>
        <dbReference type="SAM" id="Coils"/>
    </source>
</evidence>
<dbReference type="CDD" id="cd19499">
    <property type="entry name" value="RecA-like_ClpB_Hsp104-like"/>
    <property type="match status" value="1"/>
</dbReference>
<keyword evidence="12" id="KW-1185">Reference proteome</keyword>
<dbReference type="Pfam" id="PF02861">
    <property type="entry name" value="Clp_N"/>
    <property type="match status" value="1"/>
</dbReference>
<evidence type="ECO:0000256" key="3">
    <source>
        <dbReference type="ARBA" id="ARBA00022741"/>
    </source>
</evidence>
<dbReference type="PANTHER" id="PTHR11638">
    <property type="entry name" value="ATP-DEPENDENT CLP PROTEASE"/>
    <property type="match status" value="1"/>
</dbReference>
<dbReference type="GO" id="GO:0034605">
    <property type="term" value="P:cellular response to heat"/>
    <property type="evidence" value="ECO:0007669"/>
    <property type="project" value="TreeGrafter"/>
</dbReference>
<feature type="domain" description="AAA+ ATPase" evidence="9">
    <location>
        <begin position="240"/>
        <end position="385"/>
    </location>
</feature>
<keyword evidence="7" id="KW-0175">Coiled coil</keyword>
<dbReference type="Gene3D" id="1.10.1780.10">
    <property type="entry name" value="Clp, N-terminal domain"/>
    <property type="match status" value="1"/>
</dbReference>
<dbReference type="Pfam" id="PF07724">
    <property type="entry name" value="AAA_2"/>
    <property type="match status" value="1"/>
</dbReference>
<sequence>MQLDMKTLVGKLNPACKKALEGAAQLCVQQTNFNVEVEHVLLKLLEQPDTDAVQGLKAHGVEIADVMADLQDAIDHFRRGNSRTPSLSPQIADLLQEAWVFSSLTLGQAATRSAALLQAALDTESIRGSLVEGAPAFTGIPRDGLRDSWKSIIGASKEAMPSAVEASKADAKAARERRREAAKAAPEAPAETEGTQDKGADALDLFTVSLTDQALVGAIDPIVGRDGEIRQMIDILMRRRQNNPILTGEAGVGKTAVVEGLAQRIADGDVPEPLKEVDLRVLDLALLQAGASMKGEFEERLKSVIDAVRASPRPVVMFIDEAHTLIGAGGAAGQGDAANLLKPALARGELRTVAATTWAEYKKYIEKDPALARRFQVVKVDEPDPVRAVAMVRGLARRLEEHHKVRILDEAISEAVSLSARYIAGRQLPDKAIGVLDTACARVAVAQADRPAAVEAAARRMERLTVEIDILRRERVLEDDHAVRLAALEADRKDAEGDLARLTGEWEAERDIVSEMTGLLSKRLEGEPPGPAYAELRDKLKGLQGETAMVPVEVDGDTVASVVAGWTGIPVGRMMRDDIQGVIDLEQRMKQRIVGQDHALDMVARRIRTYRAGLDDPTKPVGVFLFAGPSGVGKTETALTLAELLYGGERNLITINMSEFQEAHTVSSLKGAPPGYVGYGQGGVLTEAVRRNPYSVVLLDEVEKAHPDVMELFFQVFDKGKMEDGEGIEVDFRNTVLILTSNLGDQVILDAAFSDQPTSLDDLIAKVRPQLLTRFKPAFLGRLTVIPYLPLGQDQIAGIVDLKLDRIAKRFAENNGAELILDPTVKEAVVARSGEVESGARAIDSILTQNLLPKLADAVLARMAEDAPFTAARVTLDGSGFVVSFDNG</sequence>
<evidence type="ECO:0000256" key="6">
    <source>
        <dbReference type="RuleBase" id="RU004432"/>
    </source>
</evidence>
<feature type="domain" description="Clp ATPase C-terminal" evidence="10">
    <location>
        <begin position="791"/>
        <end position="883"/>
    </location>
</feature>
<dbReference type="Proteomes" id="UP000539372">
    <property type="component" value="Unassembled WGS sequence"/>
</dbReference>
<evidence type="ECO:0000256" key="2">
    <source>
        <dbReference type="ARBA" id="ARBA00022737"/>
    </source>
</evidence>
<dbReference type="AlphaFoldDB" id="A0A7Y0HF94"/>
<dbReference type="InterPro" id="IPR004176">
    <property type="entry name" value="Clp_R_N"/>
</dbReference>
<dbReference type="SUPFAM" id="SSF52540">
    <property type="entry name" value="P-loop containing nucleoside triphosphate hydrolases"/>
    <property type="match status" value="2"/>
</dbReference>
<reference evidence="11 12" key="1">
    <citation type="submission" date="2020-04" db="EMBL/GenBank/DDBJ databases">
        <title>Rhodospirillaceae bacterium KN72 isolated from deep sea.</title>
        <authorList>
            <person name="Zhang D.-C."/>
        </authorList>
    </citation>
    <scope>NUCLEOTIDE SEQUENCE [LARGE SCALE GENOMIC DNA]</scope>
    <source>
        <strain evidence="11 12">KN72</strain>
    </source>
</reference>
<dbReference type="InterPro" id="IPR028299">
    <property type="entry name" value="ClpA/B_CS2"/>
</dbReference>
<organism evidence="11 12">
    <name type="scientific">Pacificispira spongiicola</name>
    <dbReference type="NCBI Taxonomy" id="2729598"/>
    <lineage>
        <taxon>Bacteria</taxon>
        <taxon>Pseudomonadati</taxon>
        <taxon>Pseudomonadota</taxon>
        <taxon>Alphaproteobacteria</taxon>
        <taxon>Rhodospirillales</taxon>
        <taxon>Rhodospirillaceae</taxon>
        <taxon>Pacificispira</taxon>
    </lineage>
</organism>
<feature type="region of interest" description="Disordered" evidence="8">
    <location>
        <begin position="163"/>
        <end position="198"/>
    </location>
</feature>
<accession>A0A7Y0HF94</accession>
<dbReference type="InterPro" id="IPR036628">
    <property type="entry name" value="Clp_N_dom_sf"/>
</dbReference>
<evidence type="ECO:0000256" key="4">
    <source>
        <dbReference type="ARBA" id="ARBA00022840"/>
    </source>
</evidence>
<dbReference type="GO" id="GO:0005524">
    <property type="term" value="F:ATP binding"/>
    <property type="evidence" value="ECO:0007669"/>
    <property type="project" value="UniProtKB-KW"/>
</dbReference>
<dbReference type="InterPro" id="IPR041546">
    <property type="entry name" value="ClpA/ClpB_AAA_lid"/>
</dbReference>
<dbReference type="InterPro" id="IPR018368">
    <property type="entry name" value="ClpA/B_CS1"/>
</dbReference>
<dbReference type="Pfam" id="PF00004">
    <property type="entry name" value="AAA"/>
    <property type="match status" value="1"/>
</dbReference>
<evidence type="ECO:0000256" key="5">
    <source>
        <dbReference type="ARBA" id="ARBA00023186"/>
    </source>
</evidence>
<dbReference type="PROSITE" id="PS00871">
    <property type="entry name" value="CLPAB_2"/>
    <property type="match status" value="1"/>
</dbReference>
<dbReference type="GO" id="GO:0016887">
    <property type="term" value="F:ATP hydrolysis activity"/>
    <property type="evidence" value="ECO:0007669"/>
    <property type="project" value="InterPro"/>
</dbReference>
<evidence type="ECO:0000256" key="1">
    <source>
        <dbReference type="ARBA" id="ARBA00008675"/>
    </source>
</evidence>
<dbReference type="InterPro" id="IPR050130">
    <property type="entry name" value="ClpA_ClpB"/>
</dbReference>
<gene>
    <name evidence="11" type="primary">tssH</name>
    <name evidence="11" type="ORF">HH303_07650</name>
</gene>